<accession>A0A7V2SZ83</accession>
<keyword evidence="4 5" id="KW-0472">Membrane</keyword>
<evidence type="ECO:0000256" key="1">
    <source>
        <dbReference type="ARBA" id="ARBA00004141"/>
    </source>
</evidence>
<dbReference type="PANTHER" id="PTHR33507">
    <property type="entry name" value="INNER MEMBRANE PROTEIN YBBJ"/>
    <property type="match status" value="1"/>
</dbReference>
<sequence>MNNSKRTIRNAYFEHVNPKLGQLREQANGFSLLKHIALPDDFSMWFGIAAGVTGLLLFMNNAMEWYWQLLLILVIIFLGSFILQLFRSLFHGVDNVLAVYPGKQLIGQKITLKKEIKDGVGEVVFKGETWGVRGDDLAAGTRVKVIAVKKDILYVVSAMKAFDEEPTNPP</sequence>
<proteinExistence type="predicted"/>
<dbReference type="Pfam" id="PF01957">
    <property type="entry name" value="NfeD"/>
    <property type="match status" value="1"/>
</dbReference>
<protein>
    <submittedName>
        <fullName evidence="7">NfeD family protein</fullName>
    </submittedName>
</protein>
<dbReference type="PANTHER" id="PTHR33507:SF3">
    <property type="entry name" value="INNER MEMBRANE PROTEIN YBBJ"/>
    <property type="match status" value="1"/>
</dbReference>
<dbReference type="InterPro" id="IPR002810">
    <property type="entry name" value="NfeD-like_C"/>
</dbReference>
<gene>
    <name evidence="7" type="ORF">ENJ51_05035</name>
</gene>
<evidence type="ECO:0000256" key="2">
    <source>
        <dbReference type="ARBA" id="ARBA00022692"/>
    </source>
</evidence>
<feature type="domain" description="NfeD-like C-terminal" evidence="6">
    <location>
        <begin position="103"/>
        <end position="150"/>
    </location>
</feature>
<evidence type="ECO:0000313" key="7">
    <source>
        <dbReference type="EMBL" id="HFC92159.1"/>
    </source>
</evidence>
<reference evidence="7" key="1">
    <citation type="journal article" date="2020" name="mSystems">
        <title>Genome- and Community-Level Interaction Insights into Carbon Utilization and Element Cycling Functions of Hydrothermarchaeota in Hydrothermal Sediment.</title>
        <authorList>
            <person name="Zhou Z."/>
            <person name="Liu Y."/>
            <person name="Xu W."/>
            <person name="Pan J."/>
            <person name="Luo Z.H."/>
            <person name="Li M."/>
        </authorList>
    </citation>
    <scope>NUCLEOTIDE SEQUENCE [LARGE SCALE GENOMIC DNA]</scope>
    <source>
        <strain evidence="7">HyVt-493</strain>
    </source>
</reference>
<evidence type="ECO:0000256" key="3">
    <source>
        <dbReference type="ARBA" id="ARBA00022989"/>
    </source>
</evidence>
<feature type="transmembrane region" description="Helical" evidence="5">
    <location>
        <begin position="42"/>
        <end position="59"/>
    </location>
</feature>
<name>A0A7V2SZ83_LEUMU</name>
<keyword evidence="2 5" id="KW-0812">Transmembrane</keyword>
<dbReference type="AlphaFoldDB" id="A0A7V2SZ83"/>
<feature type="transmembrane region" description="Helical" evidence="5">
    <location>
        <begin position="65"/>
        <end position="86"/>
    </location>
</feature>
<dbReference type="Gene3D" id="2.40.50.140">
    <property type="entry name" value="Nucleic acid-binding proteins"/>
    <property type="match status" value="1"/>
</dbReference>
<comment type="subcellular location">
    <subcellularLocation>
        <location evidence="1">Membrane</location>
        <topology evidence="1">Multi-pass membrane protein</topology>
    </subcellularLocation>
</comment>
<evidence type="ECO:0000256" key="4">
    <source>
        <dbReference type="ARBA" id="ARBA00023136"/>
    </source>
</evidence>
<dbReference type="Proteomes" id="UP000885750">
    <property type="component" value="Unassembled WGS sequence"/>
</dbReference>
<organism evidence="7">
    <name type="scientific">Leucothrix mucor</name>
    <dbReference type="NCBI Taxonomy" id="45248"/>
    <lineage>
        <taxon>Bacteria</taxon>
        <taxon>Pseudomonadati</taxon>
        <taxon>Pseudomonadota</taxon>
        <taxon>Gammaproteobacteria</taxon>
        <taxon>Thiotrichales</taxon>
        <taxon>Thiotrichaceae</taxon>
        <taxon>Leucothrix</taxon>
    </lineage>
</organism>
<keyword evidence="3 5" id="KW-1133">Transmembrane helix</keyword>
<dbReference type="EMBL" id="DRMS01000193">
    <property type="protein sequence ID" value="HFC92159.1"/>
    <property type="molecule type" value="Genomic_DNA"/>
</dbReference>
<comment type="caution">
    <text evidence="7">The sequence shown here is derived from an EMBL/GenBank/DDBJ whole genome shotgun (WGS) entry which is preliminary data.</text>
</comment>
<dbReference type="InterPro" id="IPR012340">
    <property type="entry name" value="NA-bd_OB-fold"/>
</dbReference>
<dbReference type="InterPro" id="IPR052165">
    <property type="entry name" value="Membrane_assoc_protease"/>
</dbReference>
<evidence type="ECO:0000259" key="6">
    <source>
        <dbReference type="Pfam" id="PF01957"/>
    </source>
</evidence>
<evidence type="ECO:0000256" key="5">
    <source>
        <dbReference type="SAM" id="Phobius"/>
    </source>
</evidence>
<dbReference type="GO" id="GO:0005886">
    <property type="term" value="C:plasma membrane"/>
    <property type="evidence" value="ECO:0007669"/>
    <property type="project" value="TreeGrafter"/>
</dbReference>